<dbReference type="InParanoid" id="A0A2P5CRN9"/>
<dbReference type="InterPro" id="IPR036259">
    <property type="entry name" value="MFS_trans_sf"/>
</dbReference>
<name>A0A2P5CRN9_TREOI</name>
<organism evidence="1 2">
    <name type="scientific">Trema orientale</name>
    <name type="common">Charcoal tree</name>
    <name type="synonym">Celtis orientalis</name>
    <dbReference type="NCBI Taxonomy" id="63057"/>
    <lineage>
        <taxon>Eukaryota</taxon>
        <taxon>Viridiplantae</taxon>
        <taxon>Streptophyta</taxon>
        <taxon>Embryophyta</taxon>
        <taxon>Tracheophyta</taxon>
        <taxon>Spermatophyta</taxon>
        <taxon>Magnoliopsida</taxon>
        <taxon>eudicotyledons</taxon>
        <taxon>Gunneridae</taxon>
        <taxon>Pentapetalae</taxon>
        <taxon>rosids</taxon>
        <taxon>fabids</taxon>
        <taxon>Rosales</taxon>
        <taxon>Cannabaceae</taxon>
        <taxon>Trema</taxon>
    </lineage>
</organism>
<reference evidence="2" key="1">
    <citation type="submission" date="2016-06" db="EMBL/GenBank/DDBJ databases">
        <title>Parallel loss of symbiosis genes in relatives of nitrogen-fixing non-legume Parasponia.</title>
        <authorList>
            <person name="Van Velzen R."/>
            <person name="Holmer R."/>
            <person name="Bu F."/>
            <person name="Rutten L."/>
            <person name="Van Zeijl A."/>
            <person name="Liu W."/>
            <person name="Santuari L."/>
            <person name="Cao Q."/>
            <person name="Sharma T."/>
            <person name="Shen D."/>
            <person name="Roswanjaya Y."/>
            <person name="Wardhani T."/>
            <person name="Kalhor M.S."/>
            <person name="Jansen J."/>
            <person name="Van den Hoogen J."/>
            <person name="Gungor B."/>
            <person name="Hartog M."/>
            <person name="Hontelez J."/>
            <person name="Verver J."/>
            <person name="Yang W.-C."/>
            <person name="Schijlen E."/>
            <person name="Repin R."/>
            <person name="Schilthuizen M."/>
            <person name="Schranz E."/>
            <person name="Heidstra R."/>
            <person name="Miyata K."/>
            <person name="Fedorova E."/>
            <person name="Kohlen W."/>
            <person name="Bisseling T."/>
            <person name="Smit S."/>
            <person name="Geurts R."/>
        </authorList>
    </citation>
    <scope>NUCLEOTIDE SEQUENCE [LARGE SCALE GENOMIC DNA]</scope>
    <source>
        <strain evidence="2">cv. RG33-2</strain>
    </source>
</reference>
<comment type="caution">
    <text evidence="1">The sequence shown here is derived from an EMBL/GenBank/DDBJ whole genome shotgun (WGS) entry which is preliminary data.</text>
</comment>
<dbReference type="SUPFAM" id="SSF103473">
    <property type="entry name" value="MFS general substrate transporter"/>
    <property type="match status" value="1"/>
</dbReference>
<evidence type="ECO:0000313" key="1">
    <source>
        <dbReference type="EMBL" id="PON63710.1"/>
    </source>
</evidence>
<gene>
    <name evidence="1" type="ORF">TorRG33x02_275720</name>
</gene>
<proteinExistence type="predicted"/>
<accession>A0A2P5CRN9</accession>
<sequence>MATSTPYPCCFLTSQSNLKGLRKTQMGFGPSLQAKPIKSWRGFSSIGIRERERRRGRTELLEGRRYGVVTCTAEGIERAPMLVGRVYRDEVKVNFPERFKVVAMVAAVMCLCNADRVVMSVAVVPLAAKLGWSSSFLGIVQVLIHYYNTILKFSFIWWRERERERCGSCCGCWLKFEGVSSPPPPPPQIPEH</sequence>
<dbReference type="Proteomes" id="UP000237000">
    <property type="component" value="Unassembled WGS sequence"/>
</dbReference>
<dbReference type="OrthoDB" id="1751254at2759"/>
<protein>
    <submittedName>
        <fullName evidence="1">Major facilitator superfamily domain containing protein</fullName>
    </submittedName>
</protein>
<keyword evidence="2" id="KW-1185">Reference proteome</keyword>
<dbReference type="AlphaFoldDB" id="A0A2P5CRN9"/>
<dbReference type="STRING" id="63057.A0A2P5CRN9"/>
<dbReference type="EMBL" id="JXTC01000334">
    <property type="protein sequence ID" value="PON63710.1"/>
    <property type="molecule type" value="Genomic_DNA"/>
</dbReference>
<evidence type="ECO:0000313" key="2">
    <source>
        <dbReference type="Proteomes" id="UP000237000"/>
    </source>
</evidence>